<proteinExistence type="predicted"/>
<protein>
    <submittedName>
        <fullName evidence="2">Uncharacterized protein</fullName>
    </submittedName>
</protein>
<sequence>MSGPSSPSGCLRPQTAPATSWPPPVAFFALARRRTKGGGARQAMERVAQMLDTPEMPFAVAPGPFWTSSTANDPSVLVHVSARPLRVPTPSNGQRRRTMGHNPPRVPRRGPLRSMWEGLAICST</sequence>
<evidence type="ECO:0000256" key="1">
    <source>
        <dbReference type="SAM" id="MobiDB-lite"/>
    </source>
</evidence>
<evidence type="ECO:0000313" key="3">
    <source>
        <dbReference type="Proteomes" id="UP000054317"/>
    </source>
</evidence>
<evidence type="ECO:0000313" key="2">
    <source>
        <dbReference type="EMBL" id="EIW51168.1"/>
    </source>
</evidence>
<reference evidence="3" key="1">
    <citation type="journal article" date="2012" name="Science">
        <title>The Paleozoic origin of enzymatic lignin decomposition reconstructed from 31 fungal genomes.</title>
        <authorList>
            <person name="Floudas D."/>
            <person name="Binder M."/>
            <person name="Riley R."/>
            <person name="Barry K."/>
            <person name="Blanchette R.A."/>
            <person name="Henrissat B."/>
            <person name="Martinez A.T."/>
            <person name="Otillar R."/>
            <person name="Spatafora J.W."/>
            <person name="Yadav J.S."/>
            <person name="Aerts A."/>
            <person name="Benoit I."/>
            <person name="Boyd A."/>
            <person name="Carlson A."/>
            <person name="Copeland A."/>
            <person name="Coutinho P.M."/>
            <person name="de Vries R.P."/>
            <person name="Ferreira P."/>
            <person name="Findley K."/>
            <person name="Foster B."/>
            <person name="Gaskell J."/>
            <person name="Glotzer D."/>
            <person name="Gorecki P."/>
            <person name="Heitman J."/>
            <person name="Hesse C."/>
            <person name="Hori C."/>
            <person name="Igarashi K."/>
            <person name="Jurgens J.A."/>
            <person name="Kallen N."/>
            <person name="Kersten P."/>
            <person name="Kohler A."/>
            <person name="Kuees U."/>
            <person name="Kumar T.K.A."/>
            <person name="Kuo A."/>
            <person name="LaButti K."/>
            <person name="Larrondo L.F."/>
            <person name="Lindquist E."/>
            <person name="Ling A."/>
            <person name="Lombard V."/>
            <person name="Lucas S."/>
            <person name="Lundell T."/>
            <person name="Martin R."/>
            <person name="McLaughlin D.J."/>
            <person name="Morgenstern I."/>
            <person name="Morin E."/>
            <person name="Murat C."/>
            <person name="Nagy L.G."/>
            <person name="Nolan M."/>
            <person name="Ohm R.A."/>
            <person name="Patyshakuliyeva A."/>
            <person name="Rokas A."/>
            <person name="Ruiz-Duenas F.J."/>
            <person name="Sabat G."/>
            <person name="Salamov A."/>
            <person name="Samejima M."/>
            <person name="Schmutz J."/>
            <person name="Slot J.C."/>
            <person name="St John F."/>
            <person name="Stenlid J."/>
            <person name="Sun H."/>
            <person name="Sun S."/>
            <person name="Syed K."/>
            <person name="Tsang A."/>
            <person name="Wiebenga A."/>
            <person name="Young D."/>
            <person name="Pisabarro A."/>
            <person name="Eastwood D.C."/>
            <person name="Martin F."/>
            <person name="Cullen D."/>
            <person name="Grigoriev I.V."/>
            <person name="Hibbett D.S."/>
        </authorList>
    </citation>
    <scope>NUCLEOTIDE SEQUENCE [LARGE SCALE GENOMIC DNA]</scope>
    <source>
        <strain evidence="3">FP-101664</strain>
    </source>
</reference>
<dbReference type="KEGG" id="tvs:TRAVEDRAFT_54825"/>
<accession>R7S607</accession>
<name>R7S607_TRAVS</name>
<dbReference type="AlphaFoldDB" id="R7S607"/>
<gene>
    <name evidence="2" type="ORF">TRAVEDRAFT_54825</name>
</gene>
<keyword evidence="3" id="KW-1185">Reference proteome</keyword>
<dbReference type="Proteomes" id="UP000054317">
    <property type="component" value="Unassembled WGS sequence"/>
</dbReference>
<organism evidence="2 3">
    <name type="scientific">Trametes versicolor (strain FP-101664)</name>
    <name type="common">White-rot fungus</name>
    <name type="synonym">Coriolus versicolor</name>
    <dbReference type="NCBI Taxonomy" id="717944"/>
    <lineage>
        <taxon>Eukaryota</taxon>
        <taxon>Fungi</taxon>
        <taxon>Dikarya</taxon>
        <taxon>Basidiomycota</taxon>
        <taxon>Agaricomycotina</taxon>
        <taxon>Agaricomycetes</taxon>
        <taxon>Polyporales</taxon>
        <taxon>Polyporaceae</taxon>
        <taxon>Trametes</taxon>
    </lineage>
</organism>
<dbReference type="RefSeq" id="XP_008045947.1">
    <property type="nucleotide sequence ID" value="XM_008047756.1"/>
</dbReference>
<dbReference type="EMBL" id="JH711995">
    <property type="protein sequence ID" value="EIW51168.1"/>
    <property type="molecule type" value="Genomic_DNA"/>
</dbReference>
<feature type="region of interest" description="Disordered" evidence="1">
    <location>
        <begin position="1"/>
        <end position="22"/>
    </location>
</feature>
<feature type="region of interest" description="Disordered" evidence="1">
    <location>
        <begin position="85"/>
        <end position="111"/>
    </location>
</feature>
<dbReference type="GeneID" id="19417553"/>